<feature type="compositionally biased region" description="Polar residues" evidence="1">
    <location>
        <begin position="111"/>
        <end position="127"/>
    </location>
</feature>
<protein>
    <submittedName>
        <fullName evidence="2">Uncharacterized protein</fullName>
    </submittedName>
</protein>
<proteinExistence type="predicted"/>
<gene>
    <name evidence="2" type="ORF">OUZ56_007808</name>
</gene>
<feature type="compositionally biased region" description="Basic and acidic residues" evidence="1">
    <location>
        <begin position="142"/>
        <end position="151"/>
    </location>
</feature>
<evidence type="ECO:0000313" key="2">
    <source>
        <dbReference type="EMBL" id="KAK4022337.1"/>
    </source>
</evidence>
<dbReference type="Proteomes" id="UP001234178">
    <property type="component" value="Unassembled WGS sequence"/>
</dbReference>
<organism evidence="2 3">
    <name type="scientific">Daphnia magna</name>
    <dbReference type="NCBI Taxonomy" id="35525"/>
    <lineage>
        <taxon>Eukaryota</taxon>
        <taxon>Metazoa</taxon>
        <taxon>Ecdysozoa</taxon>
        <taxon>Arthropoda</taxon>
        <taxon>Crustacea</taxon>
        <taxon>Branchiopoda</taxon>
        <taxon>Diplostraca</taxon>
        <taxon>Cladocera</taxon>
        <taxon>Anomopoda</taxon>
        <taxon>Daphniidae</taxon>
        <taxon>Daphnia</taxon>
    </lineage>
</organism>
<evidence type="ECO:0000313" key="3">
    <source>
        <dbReference type="Proteomes" id="UP001234178"/>
    </source>
</evidence>
<name>A0ABR0AB42_9CRUS</name>
<reference evidence="2 3" key="1">
    <citation type="journal article" date="2023" name="Nucleic Acids Res.">
        <title>The hologenome of Daphnia magna reveals possible DNA methylation and microbiome-mediated evolution of the host genome.</title>
        <authorList>
            <person name="Chaturvedi A."/>
            <person name="Li X."/>
            <person name="Dhandapani V."/>
            <person name="Marshall H."/>
            <person name="Kissane S."/>
            <person name="Cuenca-Cambronero M."/>
            <person name="Asole G."/>
            <person name="Calvet F."/>
            <person name="Ruiz-Romero M."/>
            <person name="Marangio P."/>
            <person name="Guigo R."/>
            <person name="Rago D."/>
            <person name="Mirbahai L."/>
            <person name="Eastwood N."/>
            <person name="Colbourne J.K."/>
            <person name="Zhou J."/>
            <person name="Mallon E."/>
            <person name="Orsini L."/>
        </authorList>
    </citation>
    <scope>NUCLEOTIDE SEQUENCE [LARGE SCALE GENOMIC DNA]</scope>
    <source>
        <strain evidence="2">LRV0_1</strain>
    </source>
</reference>
<evidence type="ECO:0000256" key="1">
    <source>
        <dbReference type="SAM" id="MobiDB-lite"/>
    </source>
</evidence>
<keyword evidence="3" id="KW-1185">Reference proteome</keyword>
<feature type="region of interest" description="Disordered" evidence="1">
    <location>
        <begin position="104"/>
        <end position="151"/>
    </location>
</feature>
<sequence>MTRNARVRVDVTRQREPTLGSCTEPASEKDLHVCRQLGVLKGNPPARVWYTFEAKETTPIRHGNLPETDVIVKATPVMTLSQPERENTGVCGAVDALQTVHLQVREPVNKGGSSSEENEGAVTSRNVSKAVGQHLLTTPPQKGKEKEKNRQ</sequence>
<accession>A0ABR0AB42</accession>
<dbReference type="EMBL" id="JAOYFB010000037">
    <property type="protein sequence ID" value="KAK4022337.1"/>
    <property type="molecule type" value="Genomic_DNA"/>
</dbReference>
<comment type="caution">
    <text evidence="2">The sequence shown here is derived from an EMBL/GenBank/DDBJ whole genome shotgun (WGS) entry which is preliminary data.</text>
</comment>